<evidence type="ECO:0000313" key="4">
    <source>
        <dbReference type="Proteomes" id="UP000185739"/>
    </source>
</evidence>
<keyword evidence="4" id="KW-1185">Reference proteome</keyword>
<dbReference type="InterPro" id="IPR025110">
    <property type="entry name" value="AMP-bd_C"/>
</dbReference>
<evidence type="ECO:0000313" key="3">
    <source>
        <dbReference type="EMBL" id="APR04757.1"/>
    </source>
</evidence>
<dbReference type="SUPFAM" id="SSF56801">
    <property type="entry name" value="Acetyl-CoA synthetase-like"/>
    <property type="match status" value="1"/>
</dbReference>
<dbReference type="OrthoDB" id="9766486at2"/>
<evidence type="ECO:0000256" key="2">
    <source>
        <dbReference type="ARBA" id="ARBA00022598"/>
    </source>
</evidence>
<dbReference type="PANTHER" id="PTHR43201:SF5">
    <property type="entry name" value="MEDIUM-CHAIN ACYL-COA LIGASE ACSF2, MITOCHONDRIAL"/>
    <property type="match status" value="1"/>
</dbReference>
<reference evidence="3 4" key="1">
    <citation type="submission" date="2016-12" db="EMBL/GenBank/DDBJ databases">
        <title>Complete genome sequence of Thauera chlorobenzoica, a Betaproteobacterium degrading haloaromatics anaerobically to CO2 and halides.</title>
        <authorList>
            <person name="Goris T."/>
            <person name="Mergelsberg M."/>
            <person name="Boll M."/>
        </authorList>
    </citation>
    <scope>NUCLEOTIDE SEQUENCE [LARGE SCALE GENOMIC DNA]</scope>
    <source>
        <strain evidence="3 4">3CB1</strain>
    </source>
</reference>
<dbReference type="RefSeq" id="WP_075148191.1">
    <property type="nucleotide sequence ID" value="NZ_CP018839.1"/>
</dbReference>
<dbReference type="Gene3D" id="3.30.300.30">
    <property type="match status" value="1"/>
</dbReference>
<dbReference type="PROSITE" id="PS00455">
    <property type="entry name" value="AMP_BINDING"/>
    <property type="match status" value="1"/>
</dbReference>
<dbReference type="InterPro" id="IPR020845">
    <property type="entry name" value="AMP-binding_CS"/>
</dbReference>
<dbReference type="InterPro" id="IPR045851">
    <property type="entry name" value="AMP-bd_C_sf"/>
</dbReference>
<dbReference type="GO" id="GO:0031956">
    <property type="term" value="F:medium-chain fatty acid-CoA ligase activity"/>
    <property type="evidence" value="ECO:0007669"/>
    <property type="project" value="TreeGrafter"/>
</dbReference>
<dbReference type="AlphaFoldDB" id="A0A1H5XAP1"/>
<dbReference type="GO" id="GO:0006631">
    <property type="term" value="P:fatty acid metabolic process"/>
    <property type="evidence" value="ECO:0007669"/>
    <property type="project" value="TreeGrafter"/>
</dbReference>
<dbReference type="InterPro" id="IPR042099">
    <property type="entry name" value="ANL_N_sf"/>
</dbReference>
<dbReference type="CDD" id="cd17631">
    <property type="entry name" value="FACL_FadD13-like"/>
    <property type="match status" value="1"/>
</dbReference>
<organism evidence="3 4">
    <name type="scientific">Thauera chlorobenzoica</name>
    <dbReference type="NCBI Taxonomy" id="96773"/>
    <lineage>
        <taxon>Bacteria</taxon>
        <taxon>Pseudomonadati</taxon>
        <taxon>Pseudomonadota</taxon>
        <taxon>Betaproteobacteria</taxon>
        <taxon>Rhodocyclales</taxon>
        <taxon>Zoogloeaceae</taxon>
        <taxon>Thauera</taxon>
    </lineage>
</organism>
<accession>A0A1H5XAP1</accession>
<dbReference type="FunFam" id="3.30.300.30:FF:000008">
    <property type="entry name" value="2,3-dihydroxybenzoate-AMP ligase"/>
    <property type="match status" value="1"/>
</dbReference>
<dbReference type="KEGG" id="tcl:Tchl_1910"/>
<evidence type="ECO:0000256" key="1">
    <source>
        <dbReference type="ARBA" id="ARBA00006432"/>
    </source>
</evidence>
<dbReference type="Gene3D" id="3.40.50.12780">
    <property type="entry name" value="N-terminal domain of ligase-like"/>
    <property type="match status" value="1"/>
</dbReference>
<dbReference type="STRING" id="96773.Tchl_1910"/>
<sequence>MGLWQWIARHAAATPGKVALRFGGQDLNYAQFAARIERFAAALDATGSGHGKCVAYLGHNRPETLVALFACARLGALFMPMNWRLAGAEHRRLLEDCPPAVLIAESPFADAIDDLRRTLPDATLVALGPLPAGWIGLEAFLARAEGRTTPPAGDDTATPLLICYTSGSTGKPRGVLLSQDALIWNAANSIDLHGLTASDRVLVNLPLFHVGGLNNQTTPALSVGATVVLQPKFDADATFDAIERERITLTVLVPTQIEMMLAHPRWADADLSSLRMISTGSTIVPERLVHALLERGIPLVSIYGATETCPIAACLRPEDVARKPASTGRAARYTRIRLIDGAGHDVPAGVTGEILVQGPNVMSGYWNDPHGTAAAFVDGWFRSGDMGHQDDEGYLYIDGRKKDLIISGGENIYPAEIEAVLAEAPQIAEVTVVGRPHPRWGEIVVAVVVVAEGHELNAAQVLQILEGRIARYKLPKEVVFTDQLPRTALGKIRKDDVRRLVARPSHLEHIQ</sequence>
<keyword evidence="2 3" id="KW-0436">Ligase</keyword>
<comment type="similarity">
    <text evidence="1">Belongs to the ATP-dependent AMP-binding enzyme family.</text>
</comment>
<dbReference type="Pfam" id="PF13193">
    <property type="entry name" value="AMP-binding_C"/>
    <property type="match status" value="1"/>
</dbReference>
<proteinExistence type="inferred from homology"/>
<protein>
    <submittedName>
        <fullName evidence="3">Indoleacetate-CoA ligase IaaB</fullName>
    </submittedName>
</protein>
<name>A0A1H5XAP1_9RHOO</name>
<dbReference type="Pfam" id="PF00501">
    <property type="entry name" value="AMP-binding"/>
    <property type="match status" value="1"/>
</dbReference>
<dbReference type="EMBL" id="CP018839">
    <property type="protein sequence ID" value="APR04757.1"/>
    <property type="molecule type" value="Genomic_DNA"/>
</dbReference>
<dbReference type="PANTHER" id="PTHR43201">
    <property type="entry name" value="ACYL-COA SYNTHETASE"/>
    <property type="match status" value="1"/>
</dbReference>
<dbReference type="InterPro" id="IPR000873">
    <property type="entry name" value="AMP-dep_synth/lig_dom"/>
</dbReference>
<gene>
    <name evidence="3" type="ORF">Tchl_1910</name>
</gene>
<dbReference type="Proteomes" id="UP000185739">
    <property type="component" value="Chromosome"/>
</dbReference>